<name>A0A8T3AF31_DENNO</name>
<dbReference type="Proteomes" id="UP000829196">
    <property type="component" value="Unassembled WGS sequence"/>
</dbReference>
<dbReference type="AlphaFoldDB" id="A0A8T3AF31"/>
<organism evidence="1 2">
    <name type="scientific">Dendrobium nobile</name>
    <name type="common">Orchid</name>
    <dbReference type="NCBI Taxonomy" id="94219"/>
    <lineage>
        <taxon>Eukaryota</taxon>
        <taxon>Viridiplantae</taxon>
        <taxon>Streptophyta</taxon>
        <taxon>Embryophyta</taxon>
        <taxon>Tracheophyta</taxon>
        <taxon>Spermatophyta</taxon>
        <taxon>Magnoliopsida</taxon>
        <taxon>Liliopsida</taxon>
        <taxon>Asparagales</taxon>
        <taxon>Orchidaceae</taxon>
        <taxon>Epidendroideae</taxon>
        <taxon>Malaxideae</taxon>
        <taxon>Dendrobiinae</taxon>
        <taxon>Dendrobium</taxon>
    </lineage>
</organism>
<reference evidence="1" key="1">
    <citation type="journal article" date="2022" name="Front. Genet.">
        <title>Chromosome-Scale Assembly of the Dendrobium nobile Genome Provides Insights Into the Molecular Mechanism of the Biosynthesis of the Medicinal Active Ingredient of Dendrobium.</title>
        <authorList>
            <person name="Xu Q."/>
            <person name="Niu S.-C."/>
            <person name="Li K.-L."/>
            <person name="Zheng P.-J."/>
            <person name="Zhang X.-J."/>
            <person name="Jia Y."/>
            <person name="Liu Y."/>
            <person name="Niu Y.-X."/>
            <person name="Yu L.-H."/>
            <person name="Chen D.-F."/>
            <person name="Zhang G.-Q."/>
        </authorList>
    </citation>
    <scope>NUCLEOTIDE SEQUENCE</scope>
    <source>
        <tissue evidence="1">Leaf</tissue>
    </source>
</reference>
<gene>
    <name evidence="1" type="ORF">KFK09_024806</name>
</gene>
<evidence type="ECO:0000313" key="2">
    <source>
        <dbReference type="Proteomes" id="UP000829196"/>
    </source>
</evidence>
<keyword evidence="2" id="KW-1185">Reference proteome</keyword>
<comment type="caution">
    <text evidence="1">The sequence shown here is derived from an EMBL/GenBank/DDBJ whole genome shotgun (WGS) entry which is preliminary data.</text>
</comment>
<dbReference type="EMBL" id="JAGYWB010000017">
    <property type="protein sequence ID" value="KAI0494664.1"/>
    <property type="molecule type" value="Genomic_DNA"/>
</dbReference>
<accession>A0A8T3AF31</accession>
<protein>
    <submittedName>
        <fullName evidence="1">Uncharacterized protein</fullName>
    </submittedName>
</protein>
<sequence>MIASRQETVIPRFLEPLVRTQGLISERESDTLGQSKIIETGRAASTAESKASSHSPRGARFIRFLLCKQSPSGTRIIKVACFASLADLFTSSPVTVLTVFSKIDRKYLRSTSVLHQIGIRTSFLGLLEAEILKISAVSSFPE</sequence>
<proteinExistence type="predicted"/>
<evidence type="ECO:0000313" key="1">
    <source>
        <dbReference type="EMBL" id="KAI0494664.1"/>
    </source>
</evidence>